<comment type="caution">
    <text evidence="1">The sequence shown here is derived from an EMBL/GenBank/DDBJ whole genome shotgun (WGS) entry which is preliminary data.</text>
</comment>
<reference evidence="1" key="1">
    <citation type="journal article" date="2015" name="Nature">
        <title>Complex archaea that bridge the gap between prokaryotes and eukaryotes.</title>
        <authorList>
            <person name="Spang A."/>
            <person name="Saw J.H."/>
            <person name="Jorgensen S.L."/>
            <person name="Zaremba-Niedzwiedzka K."/>
            <person name="Martijn J."/>
            <person name="Lind A.E."/>
            <person name="van Eijk R."/>
            <person name="Schleper C."/>
            <person name="Guy L."/>
            <person name="Ettema T.J."/>
        </authorList>
    </citation>
    <scope>NUCLEOTIDE SEQUENCE</scope>
</reference>
<name>A0A0F8YME3_9ZZZZ</name>
<gene>
    <name evidence="1" type="ORF">LCGC14_2802300</name>
</gene>
<protein>
    <submittedName>
        <fullName evidence="1">Uncharacterized protein</fullName>
    </submittedName>
</protein>
<feature type="non-terminal residue" evidence="1">
    <location>
        <position position="409"/>
    </location>
</feature>
<evidence type="ECO:0000313" key="1">
    <source>
        <dbReference type="EMBL" id="KKK82547.1"/>
    </source>
</evidence>
<organism evidence="1">
    <name type="scientific">marine sediment metagenome</name>
    <dbReference type="NCBI Taxonomy" id="412755"/>
    <lineage>
        <taxon>unclassified sequences</taxon>
        <taxon>metagenomes</taxon>
        <taxon>ecological metagenomes</taxon>
    </lineage>
</organism>
<accession>A0A0F8YME3</accession>
<feature type="non-terminal residue" evidence="1">
    <location>
        <position position="1"/>
    </location>
</feature>
<sequence>DGDYVDASDESYLPMEALTDPWLYVQINVDHNASSNAGTYGAINLIFDRNTGTDYTVSIRSFQGAGDSGWSGVGGSADDGAVFNAYDADGIDLSLSIPLGSLYIEDSSELGDIIGLDTINVLANVGTNLDNMTITSANIAAYTNQPAVTDRSDNDDDFDYNDAGNIASGVHDSDSDFLYTKITEGGTEAYDSLLALNKDIQNSITLLHNARKLVFSGVAIIKPYGTSSSVPYTGTSYYQTTESATFDTRWINDNTFESFANVFVWGDVKMNVTIDNDVLQFDRNYEENLVKWYLPSQLDKTDDFKGAWDDTDVQGTSTPFSEVQYDIATPIGGLELYQMIYFTEGAYNFAVSGGITVGDEVAPEAPIIIADIGADPWAWAISLGTGLANGDVNSWVTLIAIIVVAVVFF</sequence>
<dbReference type="AlphaFoldDB" id="A0A0F8YME3"/>
<proteinExistence type="predicted"/>
<dbReference type="EMBL" id="LAZR01052622">
    <property type="protein sequence ID" value="KKK82547.1"/>
    <property type="molecule type" value="Genomic_DNA"/>
</dbReference>